<reference evidence="3" key="1">
    <citation type="journal article" date="2020" name="J Insects Food Feed">
        <title>The yellow mealworm (Tenebrio molitor) genome: a resource for the emerging insects as food and feed industry.</title>
        <authorList>
            <person name="Eriksson T."/>
            <person name="Andere A."/>
            <person name="Kelstrup H."/>
            <person name="Emery V."/>
            <person name="Picard C."/>
        </authorList>
    </citation>
    <scope>NUCLEOTIDE SEQUENCE</scope>
    <source>
        <strain evidence="3">Stoneville</strain>
        <tissue evidence="3">Whole head</tissue>
    </source>
</reference>
<comment type="caution">
    <text evidence="3">The sequence shown here is derived from an EMBL/GenBank/DDBJ whole genome shotgun (WGS) entry which is preliminary data.</text>
</comment>
<sequence>MEVEVDQPEGATAEQIDKDQIIDFLTNNEKICFKSQQRGESDLTKQEKVSIAVEIYEKSKLNFLVRFGKYLQKDHLEFFRQFTQNCDESEEINIVLNDCLGSVKNSREISIKNRRFGALQHMIHEESYFSEIEMMKRNPLLYEQLVGQYLTEEERIERDRICVDEECTLVKVLMEGIERDDAKIKKKEQEVYEDGMEEEGDTDSDDSPRESYSQWGEFADEPKIKMPKKSQAKYITPEEQKLLKEEFVSSMYQDFLDGKDEDFDYDSVDNNECYDNVKEYDEEEKYFDSEEPETVMDSGGQEESEDELDIFMSALNQNPAVSQLSEDIQSIEINLWGPIRTEAAGPFRIPREKREVGNESGPESGIITTSQLPRLRDAPSANEISAELRAHSPAAKCGLSVNTCGDDGVLPNGHDDPNSKDMRGLFSPRMDYDQWKPLGRGDPLKNDPTYDYVPPVLDRVHYWIDPALRKPDPPLPGENQKTEILLLGVSSKKPSTGTSVADSRKDTYDSFLKFVDGPKFTGQRNSRPNYPMTSSYFPPNFYSKNKGTFPKANEQRMPYTMLMPPPMVTRKPSPPSPQPIQKPDTLQTTTADSVTAVTTNSPVTRPVSAPATHQSQVTIQAANLVYQSSSLSNANEWKTTETSTNLTPNPAAYSTKKLKPFKEEVVFQKHLQPPEPYMQVQFSPSRQNISNKPLVGASSDHNVNYVTPPPLIEQEIMHKGQVSDDNLDISNTYVKIGKTEAQMHSTAIDNIPVLAPEMLIAQPPNLMVFPHVKRPLITQTPLTMQTLQSMQSMQPPPITTSPIYKKPTNPIRQALDKEKSQTEQPTTERAETTSTTPASDAALTTTMPTTTMTTSLTTDPLFKHYKQPMEPLRGPLYLIIQGHSKVKTYGPSKQFHGIRVQETNEISDDKEEVHLKHLHNYLKNESGEQNSREGRSGNLQTLKHVIQTGLGAIDFSDVPAERRQDESVKETELQFGYKVGEDATSETYHKGIVEEARKLHVEA</sequence>
<dbReference type="Pfam" id="PF09747">
    <property type="entry name" value="CCD97-like_C"/>
    <property type="match status" value="1"/>
</dbReference>
<feature type="region of interest" description="Disordered" evidence="1">
    <location>
        <begin position="408"/>
        <end position="427"/>
    </location>
</feature>
<reference evidence="3" key="2">
    <citation type="submission" date="2021-08" db="EMBL/GenBank/DDBJ databases">
        <authorList>
            <person name="Eriksson T."/>
        </authorList>
    </citation>
    <scope>NUCLEOTIDE SEQUENCE</scope>
    <source>
        <strain evidence="3">Stoneville</strain>
        <tissue evidence="3">Whole head</tissue>
    </source>
</reference>
<dbReference type="EMBL" id="JABDTM020027142">
    <property type="protein sequence ID" value="KAH0810959.1"/>
    <property type="molecule type" value="Genomic_DNA"/>
</dbReference>
<feature type="compositionally biased region" description="Acidic residues" evidence="1">
    <location>
        <begin position="280"/>
        <end position="305"/>
    </location>
</feature>
<name>A0A8J6HA01_TENMO</name>
<feature type="region of interest" description="Disordered" evidence="1">
    <location>
        <begin position="279"/>
        <end position="305"/>
    </location>
</feature>
<feature type="domain" description="CCD97-like C-terminal" evidence="2">
    <location>
        <begin position="113"/>
        <end position="290"/>
    </location>
</feature>
<dbReference type="InterPro" id="IPR040233">
    <property type="entry name" value="CCD97-like_C"/>
</dbReference>
<proteinExistence type="predicted"/>
<feature type="compositionally biased region" description="Basic and acidic residues" evidence="1">
    <location>
        <begin position="815"/>
        <end position="831"/>
    </location>
</feature>
<dbReference type="PANTHER" id="PTHR31840">
    <property type="entry name" value="COILED-COIL DOMAIN-CONTAINING PROTEIN 97"/>
    <property type="match status" value="1"/>
</dbReference>
<gene>
    <name evidence="3" type="ORF">GEV33_011832</name>
</gene>
<evidence type="ECO:0000259" key="2">
    <source>
        <dbReference type="Pfam" id="PF09747"/>
    </source>
</evidence>
<evidence type="ECO:0000256" key="1">
    <source>
        <dbReference type="SAM" id="MobiDB-lite"/>
    </source>
</evidence>
<dbReference type="PANTHER" id="PTHR31840:SF1">
    <property type="entry name" value="COILED-COIL DOMAIN-CONTAINING PROTEIN 97"/>
    <property type="match status" value="1"/>
</dbReference>
<feature type="compositionally biased region" description="Low complexity" evidence="1">
    <location>
        <begin position="832"/>
        <end position="841"/>
    </location>
</feature>
<evidence type="ECO:0000313" key="4">
    <source>
        <dbReference type="Proteomes" id="UP000719412"/>
    </source>
</evidence>
<organism evidence="3 4">
    <name type="scientific">Tenebrio molitor</name>
    <name type="common">Yellow mealworm beetle</name>
    <dbReference type="NCBI Taxonomy" id="7067"/>
    <lineage>
        <taxon>Eukaryota</taxon>
        <taxon>Metazoa</taxon>
        <taxon>Ecdysozoa</taxon>
        <taxon>Arthropoda</taxon>
        <taxon>Hexapoda</taxon>
        <taxon>Insecta</taxon>
        <taxon>Pterygota</taxon>
        <taxon>Neoptera</taxon>
        <taxon>Endopterygota</taxon>
        <taxon>Coleoptera</taxon>
        <taxon>Polyphaga</taxon>
        <taxon>Cucujiformia</taxon>
        <taxon>Tenebrionidae</taxon>
        <taxon>Tenebrio</taxon>
    </lineage>
</organism>
<protein>
    <recommendedName>
        <fullName evidence="2">CCD97-like C-terminal domain-containing protein</fullName>
    </recommendedName>
</protein>
<evidence type="ECO:0000313" key="3">
    <source>
        <dbReference type="EMBL" id="KAH0810959.1"/>
    </source>
</evidence>
<dbReference type="Proteomes" id="UP000719412">
    <property type="component" value="Unassembled WGS sequence"/>
</dbReference>
<feature type="compositionally biased region" description="Acidic residues" evidence="1">
    <location>
        <begin position="191"/>
        <end position="205"/>
    </location>
</feature>
<feature type="region of interest" description="Disordered" evidence="1">
    <location>
        <begin position="187"/>
        <end position="218"/>
    </location>
</feature>
<accession>A0A8J6HA01</accession>
<feature type="compositionally biased region" description="Basic and acidic residues" evidence="1">
    <location>
        <begin position="413"/>
        <end position="423"/>
    </location>
</feature>
<feature type="region of interest" description="Disordered" evidence="1">
    <location>
        <begin position="815"/>
        <end position="841"/>
    </location>
</feature>
<dbReference type="InterPro" id="IPR018613">
    <property type="entry name" value="Ccdc97-like"/>
</dbReference>
<keyword evidence="4" id="KW-1185">Reference proteome</keyword>
<dbReference type="AlphaFoldDB" id="A0A8J6HA01"/>